<evidence type="ECO:0000313" key="2">
    <source>
        <dbReference type="Proteomes" id="UP001189429"/>
    </source>
</evidence>
<keyword evidence="2" id="KW-1185">Reference proteome</keyword>
<feature type="non-terminal residue" evidence="1">
    <location>
        <position position="228"/>
    </location>
</feature>
<proteinExistence type="predicted"/>
<name>A0ABN9RY53_9DINO</name>
<evidence type="ECO:0000313" key="1">
    <source>
        <dbReference type="EMBL" id="CAK0824304.1"/>
    </source>
</evidence>
<gene>
    <name evidence="1" type="ORF">PCOR1329_LOCUS24737</name>
</gene>
<feature type="non-terminal residue" evidence="1">
    <location>
        <position position="1"/>
    </location>
</feature>
<comment type="caution">
    <text evidence="1">The sequence shown here is derived from an EMBL/GenBank/DDBJ whole genome shotgun (WGS) entry which is preliminary data.</text>
</comment>
<sequence length="228" mass="25381">EITSVKAFFTARGGLNNSSDAVPQKSCADTLISMLNNTKCFGPADATQLVDALMGEPYGAYRTKRIMSTIDAKVAESSGSIKPEGSNNKQLLKEWWSYLTKSDWEVINDPKISLNRKMTTMVERGVAVGCIEPSEQTYKWALATLLVTHYDTPPEPKNVHSTLMDLKTSFKPEKQDFGFTRIMDYPDSPFELPPDTFQAAYPGDEQPSKIEFEGIHAVADKISLRSTR</sequence>
<reference evidence="1" key="1">
    <citation type="submission" date="2023-10" db="EMBL/GenBank/DDBJ databases">
        <authorList>
            <person name="Chen Y."/>
            <person name="Shah S."/>
            <person name="Dougan E. K."/>
            <person name="Thang M."/>
            <person name="Chan C."/>
        </authorList>
    </citation>
    <scope>NUCLEOTIDE SEQUENCE [LARGE SCALE GENOMIC DNA]</scope>
</reference>
<dbReference type="Proteomes" id="UP001189429">
    <property type="component" value="Unassembled WGS sequence"/>
</dbReference>
<accession>A0ABN9RY53</accession>
<organism evidence="1 2">
    <name type="scientific">Prorocentrum cordatum</name>
    <dbReference type="NCBI Taxonomy" id="2364126"/>
    <lineage>
        <taxon>Eukaryota</taxon>
        <taxon>Sar</taxon>
        <taxon>Alveolata</taxon>
        <taxon>Dinophyceae</taxon>
        <taxon>Prorocentrales</taxon>
        <taxon>Prorocentraceae</taxon>
        <taxon>Prorocentrum</taxon>
    </lineage>
</organism>
<protein>
    <submittedName>
        <fullName evidence="1">Uncharacterized protein</fullName>
    </submittedName>
</protein>
<dbReference type="EMBL" id="CAUYUJ010008557">
    <property type="protein sequence ID" value="CAK0824304.1"/>
    <property type="molecule type" value="Genomic_DNA"/>
</dbReference>